<keyword evidence="2" id="KW-1185">Reference proteome</keyword>
<name>A0A0D3AKA6_BRAOL</name>
<dbReference type="AlphaFoldDB" id="A0A0D3AKA6"/>
<organism evidence="1 2">
    <name type="scientific">Brassica oleracea var. oleracea</name>
    <dbReference type="NCBI Taxonomy" id="109376"/>
    <lineage>
        <taxon>Eukaryota</taxon>
        <taxon>Viridiplantae</taxon>
        <taxon>Streptophyta</taxon>
        <taxon>Embryophyta</taxon>
        <taxon>Tracheophyta</taxon>
        <taxon>Spermatophyta</taxon>
        <taxon>Magnoliopsida</taxon>
        <taxon>eudicotyledons</taxon>
        <taxon>Gunneridae</taxon>
        <taxon>Pentapetalae</taxon>
        <taxon>rosids</taxon>
        <taxon>malvids</taxon>
        <taxon>Brassicales</taxon>
        <taxon>Brassicaceae</taxon>
        <taxon>Brassiceae</taxon>
        <taxon>Brassica</taxon>
    </lineage>
</organism>
<evidence type="ECO:0000313" key="1">
    <source>
        <dbReference type="EnsemblPlants" id="Bo2g023320.1"/>
    </source>
</evidence>
<protein>
    <recommendedName>
        <fullName evidence="3">RNase H type-1 domain-containing protein</fullName>
    </recommendedName>
</protein>
<dbReference type="GO" id="GO:0004031">
    <property type="term" value="F:aldehyde oxidase activity"/>
    <property type="evidence" value="ECO:0007669"/>
    <property type="project" value="TreeGrafter"/>
</dbReference>
<accession>A0A0D3AKA6</accession>
<reference evidence="1" key="2">
    <citation type="submission" date="2015-03" db="UniProtKB">
        <authorList>
            <consortium name="EnsemblPlants"/>
        </authorList>
    </citation>
    <scope>IDENTIFICATION</scope>
</reference>
<dbReference type="EnsemblPlants" id="Bo2g023320.1">
    <property type="protein sequence ID" value="Bo2g023320.1"/>
    <property type="gene ID" value="Bo2g023320"/>
</dbReference>
<dbReference type="InterPro" id="IPR012675">
    <property type="entry name" value="Beta-grasp_dom_sf"/>
</dbReference>
<dbReference type="Gene3D" id="3.10.20.30">
    <property type="match status" value="1"/>
</dbReference>
<dbReference type="HOGENOM" id="CLU_1534666_0_0_1"/>
<dbReference type="eggNOG" id="KOG0430">
    <property type="taxonomic scope" value="Eukaryota"/>
</dbReference>
<dbReference type="GO" id="GO:0005506">
    <property type="term" value="F:iron ion binding"/>
    <property type="evidence" value="ECO:0007669"/>
    <property type="project" value="InterPro"/>
</dbReference>
<dbReference type="STRING" id="109376.A0A0D3AKA6"/>
<dbReference type="PANTHER" id="PTHR11908:SF135">
    <property type="entry name" value="INDOLE-3-ACETALDEHYDE OXIDASE"/>
    <property type="match status" value="1"/>
</dbReference>
<evidence type="ECO:0008006" key="3">
    <source>
        <dbReference type="Google" id="ProtNLM"/>
    </source>
</evidence>
<reference evidence="1 2" key="1">
    <citation type="journal article" date="2014" name="Genome Biol.">
        <title>Transcriptome and methylome profiling reveals relics of genome dominance in the mesopolyploid Brassica oleracea.</title>
        <authorList>
            <person name="Parkin I.A."/>
            <person name="Koh C."/>
            <person name="Tang H."/>
            <person name="Robinson S.J."/>
            <person name="Kagale S."/>
            <person name="Clarke W.E."/>
            <person name="Town C.D."/>
            <person name="Nixon J."/>
            <person name="Krishnakumar V."/>
            <person name="Bidwell S.L."/>
            <person name="Denoeud F."/>
            <person name="Belcram H."/>
            <person name="Links M.G."/>
            <person name="Just J."/>
            <person name="Clarke C."/>
            <person name="Bender T."/>
            <person name="Huebert T."/>
            <person name="Mason A.S."/>
            <person name="Pires J.C."/>
            <person name="Barker G."/>
            <person name="Moore J."/>
            <person name="Walley P.G."/>
            <person name="Manoli S."/>
            <person name="Batley J."/>
            <person name="Edwards D."/>
            <person name="Nelson M.N."/>
            <person name="Wang X."/>
            <person name="Paterson A.H."/>
            <person name="King G."/>
            <person name="Bancroft I."/>
            <person name="Chalhoub B."/>
            <person name="Sharpe A.G."/>
        </authorList>
    </citation>
    <scope>NUCLEOTIDE SEQUENCE</scope>
    <source>
        <strain evidence="1 2">cv. TO1000</strain>
    </source>
</reference>
<proteinExistence type="predicted"/>
<sequence>MKSETSLVFAVNGERFEIDLSSIDPSTTLIDFLRNKTPFKSVKLGCGEAFTVAGSRRSFSNTPSTLHADILSILWVVESMSHLHHDQVIFEFSSENLHNALKYPDSFPYLCDFFSQLQSLLQGQVSWCLRFAPPSENSVASTIANSVVCDLRLQSYVASQGPSWLSSLIDKEATP</sequence>
<dbReference type="InterPro" id="IPR016208">
    <property type="entry name" value="Ald_Oxase/xanthine_DH-like"/>
</dbReference>
<dbReference type="PANTHER" id="PTHR11908">
    <property type="entry name" value="XANTHINE DEHYDROGENASE"/>
    <property type="match status" value="1"/>
</dbReference>
<dbReference type="Proteomes" id="UP000032141">
    <property type="component" value="Chromosome C2"/>
</dbReference>
<dbReference type="Gramene" id="Bo2g023320.1">
    <property type="protein sequence ID" value="Bo2g023320.1"/>
    <property type="gene ID" value="Bo2g023320"/>
</dbReference>
<evidence type="ECO:0000313" key="2">
    <source>
        <dbReference type="Proteomes" id="UP000032141"/>
    </source>
</evidence>
<dbReference type="eggNOG" id="KOG1075">
    <property type="taxonomic scope" value="Eukaryota"/>
</dbReference>